<name>A0A073IT68_9RHOB</name>
<dbReference type="EMBL" id="JAMC01000006">
    <property type="protein sequence ID" value="KEJ88577.1"/>
    <property type="molecule type" value="Genomic_DNA"/>
</dbReference>
<proteinExistence type="predicted"/>
<protein>
    <recommendedName>
        <fullName evidence="3">Lipoprotein</fullName>
    </recommendedName>
</protein>
<dbReference type="RefSeq" id="WP_025060739.1">
    <property type="nucleotide sequence ID" value="NZ_JAMC01000006.1"/>
</dbReference>
<evidence type="ECO:0008006" key="3">
    <source>
        <dbReference type="Google" id="ProtNLM"/>
    </source>
</evidence>
<keyword evidence="2" id="KW-1185">Reference proteome</keyword>
<dbReference type="AlphaFoldDB" id="A0A073IT68"/>
<evidence type="ECO:0000313" key="1">
    <source>
        <dbReference type="EMBL" id="KEJ88577.1"/>
    </source>
</evidence>
<dbReference type="Proteomes" id="UP000027734">
    <property type="component" value="Unassembled WGS sequence"/>
</dbReference>
<organism evidence="1 2">
    <name type="scientific">Sulfitobacter donghicola DSW-25 = KCTC 12864 = JCM 14565</name>
    <dbReference type="NCBI Taxonomy" id="1300350"/>
    <lineage>
        <taxon>Bacteria</taxon>
        <taxon>Pseudomonadati</taxon>
        <taxon>Pseudomonadota</taxon>
        <taxon>Alphaproteobacteria</taxon>
        <taxon>Rhodobacterales</taxon>
        <taxon>Roseobacteraceae</taxon>
        <taxon>Sulfitobacter</taxon>
    </lineage>
</organism>
<sequence length="91" mass="10106">MRRFSLALIGTSFLVSCAIEGQEPIVSAFNGDSVNIIQPAFALFTDEQLLGKANDICRRGNKKYAERVSRRSLPDYQGTEYLFLCLAKPSS</sequence>
<reference evidence="1 2" key="1">
    <citation type="submission" date="2014-01" db="EMBL/GenBank/DDBJ databases">
        <title>Sulfitobacter donghicola JCM 14565 Genome Sequencing.</title>
        <authorList>
            <person name="Lai Q."/>
            <person name="Hong Z."/>
        </authorList>
    </citation>
    <scope>NUCLEOTIDE SEQUENCE [LARGE SCALE GENOMIC DNA]</scope>
    <source>
        <strain evidence="1 2">JCM 14565</strain>
    </source>
</reference>
<dbReference type="OrthoDB" id="7877107at2"/>
<accession>A0A073IT68</accession>
<comment type="caution">
    <text evidence="1">The sequence shown here is derived from an EMBL/GenBank/DDBJ whole genome shotgun (WGS) entry which is preliminary data.</text>
</comment>
<evidence type="ECO:0000313" key="2">
    <source>
        <dbReference type="Proteomes" id="UP000027734"/>
    </source>
</evidence>
<dbReference type="PROSITE" id="PS51257">
    <property type="entry name" value="PROKAR_LIPOPROTEIN"/>
    <property type="match status" value="1"/>
</dbReference>
<gene>
    <name evidence="1" type="ORF">DSW25_15000</name>
</gene>